<comment type="catalytic activity">
    <reaction evidence="6">
        <text>N-terminal N-formyl-L-methionyl-[peptide] + H2O = N-terminal L-methionyl-[peptide] + formate</text>
        <dbReference type="Rhea" id="RHEA:24420"/>
        <dbReference type="Rhea" id="RHEA-COMP:10639"/>
        <dbReference type="Rhea" id="RHEA-COMP:10640"/>
        <dbReference type="ChEBI" id="CHEBI:15377"/>
        <dbReference type="ChEBI" id="CHEBI:15740"/>
        <dbReference type="ChEBI" id="CHEBI:49298"/>
        <dbReference type="ChEBI" id="CHEBI:64731"/>
        <dbReference type="EC" id="3.5.1.88"/>
    </reaction>
</comment>
<feature type="binding site" evidence="6">
    <location>
        <position position="153"/>
    </location>
    <ligand>
        <name>Fe cation</name>
        <dbReference type="ChEBI" id="CHEBI:24875"/>
    </ligand>
</feature>
<dbReference type="EC" id="3.5.1.88" evidence="6"/>
<keyword evidence="5 6" id="KW-0408">Iron</keyword>
<accession>A0ABU9VK71</accession>
<dbReference type="PANTHER" id="PTHR10458">
    <property type="entry name" value="PEPTIDE DEFORMYLASE"/>
    <property type="match status" value="1"/>
</dbReference>
<evidence type="ECO:0000313" key="8">
    <source>
        <dbReference type="Proteomes" id="UP001418796"/>
    </source>
</evidence>
<feature type="binding site" evidence="6">
    <location>
        <position position="157"/>
    </location>
    <ligand>
        <name>Fe cation</name>
        <dbReference type="ChEBI" id="CHEBI:24875"/>
    </ligand>
</feature>
<organism evidence="7 8">
    <name type="scientific">Alkalicoccobacillus gibsonii</name>
    <dbReference type="NCBI Taxonomy" id="79881"/>
    <lineage>
        <taxon>Bacteria</taxon>
        <taxon>Bacillati</taxon>
        <taxon>Bacillota</taxon>
        <taxon>Bacilli</taxon>
        <taxon>Bacillales</taxon>
        <taxon>Bacillaceae</taxon>
        <taxon>Alkalicoccobacillus</taxon>
    </lineage>
</organism>
<dbReference type="SUPFAM" id="SSF56420">
    <property type="entry name" value="Peptide deformylase"/>
    <property type="match status" value="1"/>
</dbReference>
<evidence type="ECO:0000256" key="4">
    <source>
        <dbReference type="ARBA" id="ARBA00022917"/>
    </source>
</evidence>
<sequence length="180" mass="20274">MLTMKDIVREGDPVLRKVAEPVALPPSKEDIDTLNEMLDYLVNSQDPELAEKYDLRPGIGIAAPQIGVSKRMFALHLIDEWDNEYSLGLINPRIISHSVEETELENGEGCLSVDRPIDGLVPRYARITVKATTIEGEEIKMRLKGIAAIAFQHELDHLNGIMFYDRIEGYKDSLKVDITK</sequence>
<dbReference type="NCBIfam" id="TIGR00079">
    <property type="entry name" value="pept_deformyl"/>
    <property type="match status" value="1"/>
</dbReference>
<evidence type="ECO:0000256" key="3">
    <source>
        <dbReference type="ARBA" id="ARBA00022801"/>
    </source>
</evidence>
<evidence type="ECO:0000313" key="7">
    <source>
        <dbReference type="EMBL" id="MEN0643997.1"/>
    </source>
</evidence>
<dbReference type="Gene3D" id="3.90.45.10">
    <property type="entry name" value="Peptide deformylase"/>
    <property type="match status" value="1"/>
</dbReference>
<comment type="cofactor">
    <cofactor evidence="6">
        <name>Fe(2+)</name>
        <dbReference type="ChEBI" id="CHEBI:29033"/>
    </cofactor>
    <text evidence="6">Binds 1 Fe(2+) ion.</text>
</comment>
<dbReference type="InterPro" id="IPR023635">
    <property type="entry name" value="Peptide_deformylase"/>
</dbReference>
<dbReference type="Proteomes" id="UP001418796">
    <property type="component" value="Unassembled WGS sequence"/>
</dbReference>
<name>A0ABU9VK71_9BACI</name>
<keyword evidence="2 6" id="KW-0479">Metal-binding</keyword>
<comment type="function">
    <text evidence="6">Removes the formyl group from the N-terminal Met of newly synthesized proteins. Requires at least a dipeptide for an efficient rate of reaction. N-terminal L-methionine is a prerequisite for activity but the enzyme has broad specificity at other positions.</text>
</comment>
<dbReference type="PANTHER" id="PTHR10458:SF8">
    <property type="entry name" value="PEPTIDE DEFORMYLASE 2"/>
    <property type="match status" value="1"/>
</dbReference>
<dbReference type="CDD" id="cd00487">
    <property type="entry name" value="Pep_deformylase"/>
    <property type="match status" value="1"/>
</dbReference>
<evidence type="ECO:0000256" key="5">
    <source>
        <dbReference type="ARBA" id="ARBA00023004"/>
    </source>
</evidence>
<dbReference type="RefSeq" id="WP_343130783.1">
    <property type="nucleotide sequence ID" value="NZ_JBCITK010000001.1"/>
</dbReference>
<evidence type="ECO:0000256" key="6">
    <source>
        <dbReference type="HAMAP-Rule" id="MF_00163"/>
    </source>
</evidence>
<dbReference type="PRINTS" id="PR01576">
    <property type="entry name" value="PDEFORMYLASE"/>
</dbReference>
<gene>
    <name evidence="6 7" type="primary">def</name>
    <name evidence="7" type="ORF">MKY91_12615</name>
</gene>
<evidence type="ECO:0000256" key="2">
    <source>
        <dbReference type="ARBA" id="ARBA00022723"/>
    </source>
</evidence>
<keyword evidence="3 6" id="KW-0378">Hydrolase</keyword>
<proteinExistence type="inferred from homology"/>
<comment type="similarity">
    <text evidence="1 6">Belongs to the polypeptide deformylase family.</text>
</comment>
<reference evidence="7 8" key="1">
    <citation type="submission" date="2024-03" db="EMBL/GenBank/DDBJ databases">
        <title>Bacilli Hybrid Assemblies.</title>
        <authorList>
            <person name="Kovac J."/>
        </authorList>
    </citation>
    <scope>NUCLEOTIDE SEQUENCE [LARGE SCALE GENOMIC DNA]</scope>
    <source>
        <strain evidence="7 8">FSL R7-0666</strain>
    </source>
</reference>
<dbReference type="GO" id="GO:0042586">
    <property type="term" value="F:peptide deformylase activity"/>
    <property type="evidence" value="ECO:0007669"/>
    <property type="project" value="UniProtKB-EC"/>
</dbReference>
<dbReference type="HAMAP" id="MF_00163">
    <property type="entry name" value="Pep_deformylase"/>
    <property type="match status" value="1"/>
</dbReference>
<dbReference type="PIRSF" id="PIRSF004749">
    <property type="entry name" value="Pep_def"/>
    <property type="match status" value="1"/>
</dbReference>
<dbReference type="Pfam" id="PF01327">
    <property type="entry name" value="Pep_deformylase"/>
    <property type="match status" value="1"/>
</dbReference>
<keyword evidence="8" id="KW-1185">Reference proteome</keyword>
<protein>
    <recommendedName>
        <fullName evidence="6">Peptide deformylase</fullName>
        <shortName evidence="6">PDF</shortName>
        <ecNumber evidence="6">3.5.1.88</ecNumber>
    </recommendedName>
    <alternativeName>
        <fullName evidence="6">Polypeptide deformylase</fullName>
    </alternativeName>
</protein>
<comment type="caution">
    <text evidence="7">The sequence shown here is derived from an EMBL/GenBank/DDBJ whole genome shotgun (WGS) entry which is preliminary data.</text>
</comment>
<evidence type="ECO:0000256" key="1">
    <source>
        <dbReference type="ARBA" id="ARBA00010759"/>
    </source>
</evidence>
<dbReference type="InterPro" id="IPR036821">
    <property type="entry name" value="Peptide_deformylase_sf"/>
</dbReference>
<feature type="binding site" evidence="6">
    <location>
        <position position="110"/>
    </location>
    <ligand>
        <name>Fe cation</name>
        <dbReference type="ChEBI" id="CHEBI:24875"/>
    </ligand>
</feature>
<feature type="active site" evidence="6">
    <location>
        <position position="154"/>
    </location>
</feature>
<dbReference type="EMBL" id="JBCITK010000001">
    <property type="protein sequence ID" value="MEN0643997.1"/>
    <property type="molecule type" value="Genomic_DNA"/>
</dbReference>
<keyword evidence="4 6" id="KW-0648">Protein biosynthesis</keyword>